<keyword evidence="2" id="KW-0472">Membrane</keyword>
<feature type="region of interest" description="Disordered" evidence="1">
    <location>
        <begin position="50"/>
        <end position="79"/>
    </location>
</feature>
<organism evidence="3 4">
    <name type="scientific">Nocardioides piscis</name>
    <dbReference type="NCBI Taxonomy" id="2714938"/>
    <lineage>
        <taxon>Bacteria</taxon>
        <taxon>Bacillati</taxon>
        <taxon>Actinomycetota</taxon>
        <taxon>Actinomycetes</taxon>
        <taxon>Propionibacteriales</taxon>
        <taxon>Nocardioidaceae</taxon>
        <taxon>Nocardioides</taxon>
    </lineage>
</organism>
<evidence type="ECO:0000256" key="2">
    <source>
        <dbReference type="SAM" id="Phobius"/>
    </source>
</evidence>
<proteinExistence type="predicted"/>
<dbReference type="EMBL" id="CP049866">
    <property type="protein sequence ID" value="QIK76746.1"/>
    <property type="molecule type" value="Genomic_DNA"/>
</dbReference>
<keyword evidence="2" id="KW-1133">Transmembrane helix</keyword>
<name>A0A6G7YJ33_9ACTN</name>
<protein>
    <submittedName>
        <fullName evidence="3">Uncharacterized protein</fullName>
    </submittedName>
</protein>
<sequence length="157" mass="17265">MNGEQVWLWVAAGGAAALLLLVLACALLWRRASHLATRLDDLEARLGEQRVPTSTDASGAQEASPYVITGLPDGRDQTSSEEIHVGRIDGALFADIVARETTIKAAGLAHGLRRALSAQSRNRIRFEMRQQVRRSRKQRRADLKTALRDLQAREDAA</sequence>
<gene>
    <name evidence="3" type="ORF">G7071_16250</name>
</gene>
<dbReference type="Proteomes" id="UP000502035">
    <property type="component" value="Chromosome"/>
</dbReference>
<feature type="transmembrane region" description="Helical" evidence="2">
    <location>
        <begin position="6"/>
        <end position="29"/>
    </location>
</feature>
<accession>A0A6G7YJ33</accession>
<dbReference type="AlphaFoldDB" id="A0A6G7YJ33"/>
<dbReference type="KEGG" id="npi:G7071_16250"/>
<dbReference type="RefSeq" id="WP_166320430.1">
    <property type="nucleotide sequence ID" value="NZ_CP049866.1"/>
</dbReference>
<reference evidence="3 4" key="1">
    <citation type="submission" date="2020-03" db="EMBL/GenBank/DDBJ databases">
        <title>Nocardioides sp. nov., isolated from fish.</title>
        <authorList>
            <person name="Hyun D.-W."/>
            <person name="Bae J.-W."/>
        </authorList>
    </citation>
    <scope>NUCLEOTIDE SEQUENCE [LARGE SCALE GENOMIC DNA]</scope>
    <source>
        <strain evidence="3 4">HDW12A</strain>
    </source>
</reference>
<evidence type="ECO:0000313" key="4">
    <source>
        <dbReference type="Proteomes" id="UP000502035"/>
    </source>
</evidence>
<keyword evidence="4" id="KW-1185">Reference proteome</keyword>
<feature type="compositionally biased region" description="Basic and acidic residues" evidence="1">
    <location>
        <begin position="140"/>
        <end position="157"/>
    </location>
</feature>
<keyword evidence="2" id="KW-0812">Transmembrane</keyword>
<evidence type="ECO:0000313" key="3">
    <source>
        <dbReference type="EMBL" id="QIK76746.1"/>
    </source>
</evidence>
<evidence type="ECO:0000256" key="1">
    <source>
        <dbReference type="SAM" id="MobiDB-lite"/>
    </source>
</evidence>
<feature type="region of interest" description="Disordered" evidence="1">
    <location>
        <begin position="127"/>
        <end position="157"/>
    </location>
</feature>